<feature type="chain" id="PRO_5038118586" evidence="3">
    <location>
        <begin position="43"/>
        <end position="1260"/>
    </location>
</feature>
<evidence type="ECO:0000313" key="6">
    <source>
        <dbReference type="Proteomes" id="UP000675781"/>
    </source>
</evidence>
<dbReference type="Pfam" id="PF00754">
    <property type="entry name" value="F5_F8_type_C"/>
    <property type="match status" value="1"/>
</dbReference>
<dbReference type="GO" id="GO:0005737">
    <property type="term" value="C:cytoplasm"/>
    <property type="evidence" value="ECO:0007669"/>
    <property type="project" value="UniProtKB-SubCell"/>
</dbReference>
<keyword evidence="3" id="KW-0732">Signal</keyword>
<evidence type="ECO:0000256" key="1">
    <source>
        <dbReference type="ARBA" id="ARBA00004496"/>
    </source>
</evidence>
<dbReference type="NCBIfam" id="NF012200">
    <property type="entry name" value="choice_anch_D"/>
    <property type="match status" value="2"/>
</dbReference>
<dbReference type="SUPFAM" id="SSF51445">
    <property type="entry name" value="(Trans)glycosidases"/>
    <property type="match status" value="1"/>
</dbReference>
<comment type="subcellular location">
    <subcellularLocation>
        <location evidence="1">Cytoplasm</location>
    </subcellularLocation>
</comment>
<dbReference type="Proteomes" id="UP000675781">
    <property type="component" value="Unassembled WGS sequence"/>
</dbReference>
<dbReference type="SUPFAM" id="SSF49785">
    <property type="entry name" value="Galactose-binding domain-like"/>
    <property type="match status" value="2"/>
</dbReference>
<organism evidence="5 6">
    <name type="scientific">Actinospica durhamensis</name>
    <dbReference type="NCBI Taxonomy" id="1508375"/>
    <lineage>
        <taxon>Bacteria</taxon>
        <taxon>Bacillati</taxon>
        <taxon>Actinomycetota</taxon>
        <taxon>Actinomycetes</taxon>
        <taxon>Catenulisporales</taxon>
        <taxon>Actinospicaceae</taxon>
        <taxon>Actinospica</taxon>
    </lineage>
</organism>
<accession>A0A941F029</accession>
<keyword evidence="6" id="KW-1185">Reference proteome</keyword>
<dbReference type="InterPro" id="IPR013783">
    <property type="entry name" value="Ig-like_fold"/>
</dbReference>
<dbReference type="Pfam" id="PF22073">
    <property type="entry name" value="Cep192_D4"/>
    <property type="match status" value="1"/>
</dbReference>
<dbReference type="Pfam" id="PF22633">
    <property type="entry name" value="F5_F8_type_C_2"/>
    <property type="match status" value="1"/>
</dbReference>
<sequence>MTVKGGARALHRLRALGALGTTGALLAGFLGLAAIAAAPAQAASSPTTPIWSTQLDFDNNGTAWTESYFAGLAADGLTTAELNMPWGTIEPSAGTFSFTEWDQELANASAAGIQLIPIFWQSGWGGSPPSWITDFEQSSTGAAGSAPDWWNSTEQSEYFTYVEDTVQNSVNQSGGYGGAILDYGFLDAQWDLSGSGGGYTADDVAEFQNVYLPDTYSTIATFNSDEGTSYTSFSQVPAAASGQSLFGVFQAFRAWSVQQTYGQLTAAVRNITASTPLYYYYGGDLANAPNYANNPDTFFKLAKQYNVTVIADSANNTGMTLAMASLARAYGVKMAQEWTAPSSNADLAAGAVQWIGTYGLAAPDLGGEDFFIHDGTEKDTVGFPIYTSFLPTLKTISGSYPQQPAALYIDVSQGYGNTGGGSLGGVEGLAQNIWQNFQAGISIVTSQEVANGAVSLASFKAVLPLNGVDANLTAYKNGGGTVLATAAQLTQYATAYAEIDAPYVGVLQTVPDVSSSGTSASITLSDISTGTAYNAPIAFSPAGLGLNSGSYYLVNASGTAVPQTVQSNGLICATASVGAASLAEWSVRAGSVPSGTASASCPTSYTGATSVTGTAGQAGSGLTFLGVGSTGSGSDGNLTQLTQGGETAYETWTTAQSGSGDANVYLQLAPMSAVEGASTISVQVTYWATAGQGFVVQYSTPTNDYQNGPTVTSPGTGTWATATVQLTGAQLDELENGGADLRLNVTDAAVPLIVQSVTMSVASSGSPILAASPSSLSFGQVNVGSTSSAQAVTITNSGSTAASVSGVSASSGFGETNTCGSSIAAGGSCTAEVSFAPSAGGAQTGTLTVTSNASDSPTTVALSGTGVTSATNLALNATLTASSDYQSYLPSNANDGNTSTYWESSDGAAYPQTLTANLGQSMSLGSVTLDLPPATAWSTRTETLSVLGSTNGSSWTTLVSSAGYTFNPSTGNTVSFSLPSGTNEQYLQLSFTANTGWNAAQLSEFEIFPGSAGGGSGSATLTASPQSLSFGNEATGGTSAAQSVTIRNTGNAAATISGVTAATGFAETNTCGSSLAAGASCTASVTFSPTAAQAYSGQLTLSSNATNSSLTVALSGTGTSTSTNLALNQSISASSVEQNYVATNANDGNADTYWESSDGTFPATLSVDLGSTQTLGSTVIDLPPLTAWQTRTQTLSVLGSANDSTWTTIVASATYTWNPSTGNTVTINFPSGTAYRYVRLSFTANSVQNGAQVSEWQIFG</sequence>
<dbReference type="RefSeq" id="WP_212533140.1">
    <property type="nucleotide sequence ID" value="NZ_JAGSOG010000317.1"/>
</dbReference>
<feature type="domain" description="F5/8 type C" evidence="4">
    <location>
        <begin position="1112"/>
        <end position="1260"/>
    </location>
</feature>
<protein>
    <submittedName>
        <fullName evidence="5">Choice-of-anchor D domain-containing protein</fullName>
    </submittedName>
</protein>
<feature type="domain" description="F5/8 type C" evidence="4">
    <location>
        <begin position="860"/>
        <end position="1010"/>
    </location>
</feature>
<dbReference type="InterPro" id="IPR017853">
    <property type="entry name" value="GH"/>
</dbReference>
<comment type="caution">
    <text evidence="5">The sequence shown here is derived from an EMBL/GenBank/DDBJ whole genome shotgun (WGS) entry which is preliminary data.</text>
</comment>
<dbReference type="GO" id="GO:0005975">
    <property type="term" value="P:carbohydrate metabolic process"/>
    <property type="evidence" value="ECO:0007669"/>
    <property type="project" value="UniProtKB-ARBA"/>
</dbReference>
<dbReference type="InterPro" id="IPR031549">
    <property type="entry name" value="ASH"/>
</dbReference>
<dbReference type="InterPro" id="IPR008979">
    <property type="entry name" value="Galactose-bd-like_sf"/>
</dbReference>
<dbReference type="Gene3D" id="3.20.20.80">
    <property type="entry name" value="Glycosidases"/>
    <property type="match status" value="1"/>
</dbReference>
<reference evidence="5" key="1">
    <citation type="submission" date="2021-04" db="EMBL/GenBank/DDBJ databases">
        <title>Genome based classification of Actinospica acidithermotolerans sp. nov., an actinobacterium isolated from an Indonesian hot spring.</title>
        <authorList>
            <person name="Kusuma A.B."/>
            <person name="Putra K.E."/>
            <person name="Nafisah S."/>
            <person name="Loh J."/>
            <person name="Nouioui I."/>
            <person name="Goodfellow M."/>
        </authorList>
    </citation>
    <scope>NUCLEOTIDE SEQUENCE</scope>
    <source>
        <strain evidence="5">CSCA 57</strain>
    </source>
</reference>
<dbReference type="InterPro" id="IPR000421">
    <property type="entry name" value="FA58C"/>
</dbReference>
<dbReference type="Gene3D" id="2.60.40.10">
    <property type="entry name" value="Immunoglobulins"/>
    <property type="match status" value="2"/>
</dbReference>
<evidence type="ECO:0000313" key="5">
    <source>
        <dbReference type="EMBL" id="MBR7838689.1"/>
    </source>
</evidence>
<evidence type="ECO:0000259" key="4">
    <source>
        <dbReference type="PROSITE" id="PS50022"/>
    </source>
</evidence>
<dbReference type="EMBL" id="JAGSOG010000317">
    <property type="protein sequence ID" value="MBR7838689.1"/>
    <property type="molecule type" value="Genomic_DNA"/>
</dbReference>
<dbReference type="InterPro" id="IPR054090">
    <property type="entry name" value="Cep192_Spd-2-like_dom"/>
</dbReference>
<feature type="signal peptide" evidence="3">
    <location>
        <begin position="1"/>
        <end position="42"/>
    </location>
</feature>
<dbReference type="PROSITE" id="PS50022">
    <property type="entry name" value="FA58C_3"/>
    <property type="match status" value="2"/>
</dbReference>
<dbReference type="Pfam" id="PF15780">
    <property type="entry name" value="ASH"/>
    <property type="match status" value="1"/>
</dbReference>
<proteinExistence type="predicted"/>
<evidence type="ECO:0000256" key="3">
    <source>
        <dbReference type="SAM" id="SignalP"/>
    </source>
</evidence>
<name>A0A941F029_9ACTN</name>
<dbReference type="AlphaFoldDB" id="A0A941F029"/>
<evidence type="ECO:0000256" key="2">
    <source>
        <dbReference type="ARBA" id="ARBA00022490"/>
    </source>
</evidence>
<keyword evidence="2" id="KW-0963">Cytoplasm</keyword>
<gene>
    <name evidence="5" type="ORF">KDL01_35805</name>
</gene>
<dbReference type="Gene3D" id="2.60.120.260">
    <property type="entry name" value="Galactose-binding domain-like"/>
    <property type="match status" value="2"/>
</dbReference>